<accession>A0A8J4QEI4</accession>
<proteinExistence type="predicted"/>
<organism evidence="1 2">
    <name type="scientific">Castanea mollissima</name>
    <name type="common">Chinese chestnut</name>
    <dbReference type="NCBI Taxonomy" id="60419"/>
    <lineage>
        <taxon>Eukaryota</taxon>
        <taxon>Viridiplantae</taxon>
        <taxon>Streptophyta</taxon>
        <taxon>Embryophyta</taxon>
        <taxon>Tracheophyta</taxon>
        <taxon>Spermatophyta</taxon>
        <taxon>Magnoliopsida</taxon>
        <taxon>eudicotyledons</taxon>
        <taxon>Gunneridae</taxon>
        <taxon>Pentapetalae</taxon>
        <taxon>rosids</taxon>
        <taxon>fabids</taxon>
        <taxon>Fagales</taxon>
        <taxon>Fagaceae</taxon>
        <taxon>Castanea</taxon>
    </lineage>
</organism>
<gene>
    <name evidence="1" type="ORF">CMV_022073</name>
</gene>
<name>A0A8J4QEI4_9ROSI</name>
<dbReference type="AlphaFoldDB" id="A0A8J4QEI4"/>
<evidence type="ECO:0000313" key="2">
    <source>
        <dbReference type="Proteomes" id="UP000737018"/>
    </source>
</evidence>
<evidence type="ECO:0000313" key="1">
    <source>
        <dbReference type="EMBL" id="KAF3952365.1"/>
    </source>
</evidence>
<protein>
    <submittedName>
        <fullName evidence="1">Uncharacterized protein</fullName>
    </submittedName>
</protein>
<sequence>MMGFKEKTALMTATMFESKGVLNYILETSFIDVNQASGLDGFLHFILLLLWTLLFKERTEKHILLLLGSTQREEDSKREITVIVACIVEEDGEVIMDLEQTDEQQTPGDEVKSAGATGMDFVSKKLKKKYNITSMKLLIHGQIL</sequence>
<dbReference type="Proteomes" id="UP000737018">
    <property type="component" value="Unassembled WGS sequence"/>
</dbReference>
<dbReference type="EMBL" id="JRKL02004532">
    <property type="protein sequence ID" value="KAF3952365.1"/>
    <property type="molecule type" value="Genomic_DNA"/>
</dbReference>
<comment type="caution">
    <text evidence="1">The sequence shown here is derived from an EMBL/GenBank/DDBJ whole genome shotgun (WGS) entry which is preliminary data.</text>
</comment>
<keyword evidence="2" id="KW-1185">Reference proteome</keyword>
<reference evidence="1" key="1">
    <citation type="submission" date="2020-03" db="EMBL/GenBank/DDBJ databases">
        <title>Castanea mollissima Vanexum genome sequencing.</title>
        <authorList>
            <person name="Staton M."/>
        </authorList>
    </citation>
    <scope>NUCLEOTIDE SEQUENCE</scope>
    <source>
        <tissue evidence="1">Leaf</tissue>
    </source>
</reference>